<evidence type="ECO:0000313" key="2">
    <source>
        <dbReference type="EMBL" id="MFC4872771.1"/>
    </source>
</evidence>
<reference evidence="3" key="1">
    <citation type="journal article" date="2019" name="Int. J. Syst. Evol. Microbiol.">
        <title>The Global Catalogue of Microorganisms (GCM) 10K type strain sequencing project: providing services to taxonomists for standard genome sequencing and annotation.</title>
        <authorList>
            <consortium name="The Broad Institute Genomics Platform"/>
            <consortium name="The Broad Institute Genome Sequencing Center for Infectious Disease"/>
            <person name="Wu L."/>
            <person name="Ma J."/>
        </authorList>
    </citation>
    <scope>NUCLEOTIDE SEQUENCE [LARGE SCALE GENOMIC DNA]</scope>
    <source>
        <strain evidence="3">CGMCC 4.7466</strain>
    </source>
</reference>
<feature type="coiled-coil region" evidence="1">
    <location>
        <begin position="38"/>
        <end position="65"/>
    </location>
</feature>
<comment type="caution">
    <text evidence="2">The sequence shown here is derived from an EMBL/GenBank/DDBJ whole genome shotgun (WGS) entry which is preliminary data.</text>
</comment>
<name>A0ABV9T2Q3_9BACT</name>
<evidence type="ECO:0000313" key="3">
    <source>
        <dbReference type="Proteomes" id="UP001595818"/>
    </source>
</evidence>
<evidence type="ECO:0000256" key="1">
    <source>
        <dbReference type="SAM" id="Coils"/>
    </source>
</evidence>
<gene>
    <name evidence="2" type="ORF">ACFPFU_13835</name>
</gene>
<accession>A0ABV9T2Q3</accession>
<dbReference type="InterPro" id="IPR007139">
    <property type="entry name" value="DUF349"/>
</dbReference>
<sequence>MTEHPYGYIKENKVYLKGFLGQEDRIIGEVKEDEASTIKYFEDRFEVLRQKVDTLKKNIQENQNKGSFLMKLIHLKDSMMKYDALGDFPSLIEELELQEKYLEEIIQANRLRNLEIKKGLILEAEALQNSTDWKETSEAFKNLKLRWLKTGPVEKEQEEEIENAFQAALDTFYTNRKHYFEDMAIQAEKNIKVYEGLLDQARKAHDLPDVKLAFEISKRIQKEWKASGRVPADKRQPLWDEFSKLNNRIFSKYKRMAQNTPKISPGLMIKKMERMVQEMKMLSEGPINQDKLAEAKKLQAEWKKLPPKKPRNAQQSMRSFVFFADIVFEKSFLEKLCLSKYSDFENKEPSEQKQIKAGLLKDLINRDQRELETVKENAENFRSHEEGFETIMRRKLGAYKRKVDVKNHILKELTNN</sequence>
<dbReference type="RefSeq" id="WP_377065493.1">
    <property type="nucleotide sequence ID" value="NZ_JBHSJJ010000007.1"/>
</dbReference>
<dbReference type="EMBL" id="JBHSJJ010000007">
    <property type="protein sequence ID" value="MFC4872771.1"/>
    <property type="molecule type" value="Genomic_DNA"/>
</dbReference>
<proteinExistence type="predicted"/>
<organism evidence="2 3">
    <name type="scientific">Negadavirga shengliensis</name>
    <dbReference type="NCBI Taxonomy" id="1389218"/>
    <lineage>
        <taxon>Bacteria</taxon>
        <taxon>Pseudomonadati</taxon>
        <taxon>Bacteroidota</taxon>
        <taxon>Cytophagia</taxon>
        <taxon>Cytophagales</taxon>
        <taxon>Cyclobacteriaceae</taxon>
        <taxon>Negadavirga</taxon>
    </lineage>
</organism>
<dbReference type="Pfam" id="PF03993">
    <property type="entry name" value="DUF349"/>
    <property type="match status" value="2"/>
</dbReference>
<dbReference type="Proteomes" id="UP001595818">
    <property type="component" value="Unassembled WGS sequence"/>
</dbReference>
<keyword evidence="3" id="KW-1185">Reference proteome</keyword>
<keyword evidence="1" id="KW-0175">Coiled coil</keyword>
<protein>
    <submittedName>
        <fullName evidence="2">DUF349 domain-containing protein</fullName>
    </submittedName>
</protein>